<dbReference type="OrthoDB" id="2127646at2759"/>
<evidence type="ECO:0000313" key="3">
    <source>
        <dbReference type="Proteomes" id="UP000320333"/>
    </source>
</evidence>
<evidence type="ECO:0000256" key="1">
    <source>
        <dbReference type="SAM" id="Phobius"/>
    </source>
</evidence>
<dbReference type="Proteomes" id="UP000320333">
    <property type="component" value="Unassembled WGS sequence"/>
</dbReference>
<keyword evidence="1" id="KW-0812">Transmembrane</keyword>
<gene>
    <name evidence="2" type="ORF">CcCBS67573_g08897</name>
</gene>
<feature type="transmembrane region" description="Helical" evidence="1">
    <location>
        <begin position="6"/>
        <end position="25"/>
    </location>
</feature>
<name>A0A507EEE5_9FUNG</name>
<sequence length="374" mass="40864">MHPGTVNSPLLLGVLLLIYGSGSLLKFSSSQPVHPHSLCLTRLDRITAALIAICFVWSLGRSTIEILIATNKSTQSDCIAACFTSIVISFIFAFNFILAMERYFSIKDINGKPFYKAVYICLVLCMAVLLAMIWDAIASVRFLGASTGMVALYIATYRFTTRMFDESPPNCCVLCQAVMIVATSDSIASTPTNSSLHPRAAASCFELNPLPATTASRILDAEQLEHVWIKAEKQLLVNCIIMSAGLIICYSGSDLAEESSMDKLLDLMHLVQSSRMIKDCQSIPKTPALRNHVLQMADKEFRVHAQMNQQSFHTLVSKIEVHPIFTNNSQNKQIAVNMQLLLALEQLGCSGKGAGVACTSNHVGVSWGSAVLYT</sequence>
<feature type="transmembrane region" description="Helical" evidence="1">
    <location>
        <begin position="46"/>
        <end position="68"/>
    </location>
</feature>
<keyword evidence="1" id="KW-0472">Membrane</keyword>
<keyword evidence="3" id="KW-1185">Reference proteome</keyword>
<organism evidence="2 3">
    <name type="scientific">Chytriomyces confervae</name>
    <dbReference type="NCBI Taxonomy" id="246404"/>
    <lineage>
        <taxon>Eukaryota</taxon>
        <taxon>Fungi</taxon>
        <taxon>Fungi incertae sedis</taxon>
        <taxon>Chytridiomycota</taxon>
        <taxon>Chytridiomycota incertae sedis</taxon>
        <taxon>Chytridiomycetes</taxon>
        <taxon>Chytridiales</taxon>
        <taxon>Chytriomycetaceae</taxon>
        <taxon>Chytriomyces</taxon>
    </lineage>
</organism>
<feature type="transmembrane region" description="Helical" evidence="1">
    <location>
        <begin position="117"/>
        <end position="134"/>
    </location>
</feature>
<feature type="transmembrane region" description="Helical" evidence="1">
    <location>
        <begin position="74"/>
        <end position="97"/>
    </location>
</feature>
<dbReference type="AlphaFoldDB" id="A0A507EEE5"/>
<comment type="caution">
    <text evidence="2">The sequence shown here is derived from an EMBL/GenBank/DDBJ whole genome shotgun (WGS) entry which is preliminary data.</text>
</comment>
<proteinExistence type="predicted"/>
<reference evidence="2 3" key="1">
    <citation type="journal article" date="2019" name="Sci. Rep.">
        <title>Comparative genomics of chytrid fungi reveal insights into the obligate biotrophic and pathogenic lifestyle of Synchytrium endobioticum.</title>
        <authorList>
            <person name="van de Vossenberg B.T.L.H."/>
            <person name="Warris S."/>
            <person name="Nguyen H.D.T."/>
            <person name="van Gent-Pelzer M.P.E."/>
            <person name="Joly D.L."/>
            <person name="van de Geest H.C."/>
            <person name="Bonants P.J.M."/>
            <person name="Smith D.S."/>
            <person name="Levesque C.A."/>
            <person name="van der Lee T.A.J."/>
        </authorList>
    </citation>
    <scope>NUCLEOTIDE SEQUENCE [LARGE SCALE GENOMIC DNA]</scope>
    <source>
        <strain evidence="2 3">CBS 675.73</strain>
    </source>
</reference>
<evidence type="ECO:0000313" key="2">
    <source>
        <dbReference type="EMBL" id="TPX61767.1"/>
    </source>
</evidence>
<keyword evidence="1" id="KW-1133">Transmembrane helix</keyword>
<dbReference type="EMBL" id="QEAP01000658">
    <property type="protein sequence ID" value="TPX61767.1"/>
    <property type="molecule type" value="Genomic_DNA"/>
</dbReference>
<protein>
    <submittedName>
        <fullName evidence="2">Uncharacterized protein</fullName>
    </submittedName>
</protein>
<accession>A0A507EEE5</accession>